<evidence type="ECO:0000313" key="2">
    <source>
        <dbReference type="Proteomes" id="UP001612915"/>
    </source>
</evidence>
<gene>
    <name evidence="1" type="ORF">ACIB24_03695</name>
</gene>
<protein>
    <submittedName>
        <fullName evidence="1">Uncharacterized protein</fullName>
    </submittedName>
</protein>
<dbReference type="RefSeq" id="WP_398275316.1">
    <property type="nucleotide sequence ID" value="NZ_JBITLV010000001.1"/>
</dbReference>
<sequence length="67" mass="7031">MQQGRTTTAVLWAVALGAHVALDVLTHRLGAGDFAGATLLPYLAISLGVQREMVRTRAFRVPIGSAG</sequence>
<comment type="caution">
    <text evidence="1">The sequence shown here is derived from an EMBL/GenBank/DDBJ whole genome shotgun (WGS) entry which is preliminary data.</text>
</comment>
<dbReference type="Proteomes" id="UP001612915">
    <property type="component" value="Unassembled WGS sequence"/>
</dbReference>
<dbReference type="EMBL" id="JBITLV010000001">
    <property type="protein sequence ID" value="MFI7586159.1"/>
    <property type="molecule type" value="Genomic_DNA"/>
</dbReference>
<proteinExistence type="predicted"/>
<name>A0ABW8AIG8_9ACTN</name>
<keyword evidence="2" id="KW-1185">Reference proteome</keyword>
<evidence type="ECO:0000313" key="1">
    <source>
        <dbReference type="EMBL" id="MFI7586159.1"/>
    </source>
</evidence>
<organism evidence="1 2">
    <name type="scientific">Spongisporangium articulatum</name>
    <dbReference type="NCBI Taxonomy" id="3362603"/>
    <lineage>
        <taxon>Bacteria</taxon>
        <taxon>Bacillati</taxon>
        <taxon>Actinomycetota</taxon>
        <taxon>Actinomycetes</taxon>
        <taxon>Kineosporiales</taxon>
        <taxon>Kineosporiaceae</taxon>
        <taxon>Spongisporangium</taxon>
    </lineage>
</organism>
<reference evidence="1 2" key="1">
    <citation type="submission" date="2024-10" db="EMBL/GenBank/DDBJ databases">
        <title>The Natural Products Discovery Center: Release of the First 8490 Sequenced Strains for Exploring Actinobacteria Biosynthetic Diversity.</title>
        <authorList>
            <person name="Kalkreuter E."/>
            <person name="Kautsar S.A."/>
            <person name="Yang D."/>
            <person name="Bader C.D."/>
            <person name="Teijaro C.N."/>
            <person name="Fluegel L."/>
            <person name="Davis C.M."/>
            <person name="Simpson J.R."/>
            <person name="Lauterbach L."/>
            <person name="Steele A.D."/>
            <person name="Gui C."/>
            <person name="Meng S."/>
            <person name="Li G."/>
            <person name="Viehrig K."/>
            <person name="Ye F."/>
            <person name="Su P."/>
            <person name="Kiefer A.F."/>
            <person name="Nichols A."/>
            <person name="Cepeda A.J."/>
            <person name="Yan W."/>
            <person name="Fan B."/>
            <person name="Jiang Y."/>
            <person name="Adhikari A."/>
            <person name="Zheng C.-J."/>
            <person name="Schuster L."/>
            <person name="Cowan T.M."/>
            <person name="Smanski M.J."/>
            <person name="Chevrette M.G."/>
            <person name="De Carvalho L.P.S."/>
            <person name="Shen B."/>
        </authorList>
    </citation>
    <scope>NUCLEOTIDE SEQUENCE [LARGE SCALE GENOMIC DNA]</scope>
    <source>
        <strain evidence="1 2">NPDC049639</strain>
    </source>
</reference>
<accession>A0ABW8AIG8</accession>